<organism evidence="2">
    <name type="scientific">Haemonchus contortus</name>
    <name type="common">Barber pole worm</name>
    <dbReference type="NCBI Taxonomy" id="6289"/>
    <lineage>
        <taxon>Eukaryota</taxon>
        <taxon>Metazoa</taxon>
        <taxon>Ecdysozoa</taxon>
        <taxon>Nematoda</taxon>
        <taxon>Chromadorea</taxon>
        <taxon>Rhabditida</taxon>
        <taxon>Rhabditina</taxon>
        <taxon>Rhabditomorpha</taxon>
        <taxon>Strongyloidea</taxon>
        <taxon>Trichostrongylidae</taxon>
        <taxon>Haemonchus</taxon>
    </lineage>
</organism>
<sequence length="87" mass="10120">MLLRLCSLGMMLITLILCVQMIEADVSNVRRAAHDPFEFDLYEEPPNDSDEAFDRMATLCARLHKRESFIRDRKASPLVFRLCDMLN</sequence>
<dbReference type="OMA" id="FMRDRKA"/>
<reference evidence="4 5" key="3">
    <citation type="submission" date="2020-12" db="UniProtKB">
        <authorList>
            <consortium name="WormBaseParasite"/>
        </authorList>
    </citation>
    <scope>IDENTIFICATION</scope>
    <source>
        <strain evidence="4 5">MHco3</strain>
    </source>
</reference>
<accession>W6NB22</accession>
<proteinExistence type="predicted"/>
<dbReference type="Proteomes" id="UP000025227">
    <property type="component" value="Unplaced"/>
</dbReference>
<feature type="chain" id="PRO_5044739876" evidence="1">
    <location>
        <begin position="25"/>
        <end position="87"/>
    </location>
</feature>
<dbReference type="WBParaSite" id="HCON_00060720-00001">
    <property type="protein sequence ID" value="HCON_00060720-00001"/>
    <property type="gene ID" value="HCON_00060720"/>
</dbReference>
<protein>
    <submittedName>
        <fullName evidence="2 4">Uncharacterized protein</fullName>
    </submittedName>
</protein>
<keyword evidence="1" id="KW-0732">Signal</keyword>
<gene>
    <name evidence="2" type="ORF">HCOI_00618100</name>
</gene>
<evidence type="ECO:0000256" key="1">
    <source>
        <dbReference type="SAM" id="SignalP"/>
    </source>
</evidence>
<dbReference type="AlphaFoldDB" id="W6NB22"/>
<evidence type="ECO:0000313" key="4">
    <source>
        <dbReference type="WBParaSite" id="HCON_00060720-00001"/>
    </source>
</evidence>
<feature type="signal peptide" evidence="1">
    <location>
        <begin position="1"/>
        <end position="24"/>
    </location>
</feature>
<evidence type="ECO:0000313" key="3">
    <source>
        <dbReference type="Proteomes" id="UP000025227"/>
    </source>
</evidence>
<dbReference type="WBParaSite" id="HCON_00060720-00002">
    <property type="protein sequence ID" value="HCON_00060720-00002"/>
    <property type="gene ID" value="HCON_00060720"/>
</dbReference>
<evidence type="ECO:0000313" key="2">
    <source>
        <dbReference type="EMBL" id="CDL94100.1"/>
    </source>
</evidence>
<dbReference type="EMBL" id="CAVP010055050">
    <property type="protein sequence ID" value="CDL94100.1"/>
    <property type="molecule type" value="Genomic_DNA"/>
</dbReference>
<reference evidence="2" key="2">
    <citation type="submission" date="2013-05" db="EMBL/GenBank/DDBJ databases">
        <title>The genome and transcriptome of Haemonchus contortus: a key model parasite for drug and vaccine discovery.</title>
        <authorList>
            <person name="Laing R."/>
            <person name="Kikuchi T."/>
            <person name="Martinelli A."/>
            <person name="Tsai I.J."/>
            <person name="Beech R.N."/>
            <person name="Redman E."/>
            <person name="Holroyd N."/>
            <person name="Bartley D.J."/>
            <person name="Beasley H."/>
            <person name="Britton C."/>
            <person name="Curran D."/>
            <person name="Devaney E."/>
            <person name="Gilabert A."/>
            <person name="Jackson F."/>
            <person name="Hunt M."/>
            <person name="Johnston S."/>
            <person name="Kryukov I."/>
            <person name="Li K."/>
            <person name="Morrison A.A."/>
            <person name="Reid A.J."/>
            <person name="Sargison N."/>
            <person name="Saunders G."/>
            <person name="Wasmuth J.D."/>
            <person name="Wolstenholme A."/>
            <person name="Berriman M."/>
            <person name="Gilleard J.S."/>
            <person name="Cotton J.A."/>
        </authorList>
    </citation>
    <scope>NUCLEOTIDE SEQUENCE [LARGE SCALE GENOMIC DNA]</scope>
    <source>
        <strain evidence="2">ISE/inbred ISE</strain>
    </source>
</reference>
<evidence type="ECO:0000313" key="5">
    <source>
        <dbReference type="WBParaSite" id="HCON_00060720-00002"/>
    </source>
</evidence>
<keyword evidence="3" id="KW-1185">Reference proteome</keyword>
<name>W6NB22_HAECO</name>
<dbReference type="OrthoDB" id="5781554at2759"/>
<reference evidence="2" key="1">
    <citation type="submission" date="2013-03" db="EMBL/GenBank/DDBJ databases">
        <authorList>
            <person name="Aslett M."/>
        </authorList>
    </citation>
    <scope>NUCLEOTIDE SEQUENCE [LARGE SCALE GENOMIC DNA]</scope>
    <source>
        <strain evidence="2">ISE/inbred ISE</strain>
    </source>
</reference>